<keyword evidence="5 8" id="KW-0472">Membrane</keyword>
<evidence type="ECO:0000256" key="1">
    <source>
        <dbReference type="ARBA" id="ARBA00004141"/>
    </source>
</evidence>
<dbReference type="InterPro" id="IPR000425">
    <property type="entry name" value="MIP"/>
</dbReference>
<dbReference type="Gene3D" id="1.20.1080.10">
    <property type="entry name" value="Glycerol uptake facilitator protein"/>
    <property type="match status" value="1"/>
</dbReference>
<dbReference type="PANTHER" id="PTHR19139:SF199">
    <property type="entry name" value="MIP17260P"/>
    <property type="match status" value="1"/>
</dbReference>
<feature type="transmembrane region" description="Helical" evidence="8">
    <location>
        <begin position="41"/>
        <end position="61"/>
    </location>
</feature>
<feature type="transmembrane region" description="Helical" evidence="8">
    <location>
        <begin position="163"/>
        <end position="185"/>
    </location>
</feature>
<evidence type="ECO:0000256" key="7">
    <source>
        <dbReference type="SAM" id="MobiDB-lite"/>
    </source>
</evidence>
<evidence type="ECO:0000256" key="5">
    <source>
        <dbReference type="ARBA" id="ARBA00023136"/>
    </source>
</evidence>
<dbReference type="PRINTS" id="PR00783">
    <property type="entry name" value="MINTRINSICP"/>
</dbReference>
<protein>
    <submittedName>
        <fullName evidence="9">Aquaporin</fullName>
    </submittedName>
</protein>
<accession>A0A5K3FQA2</accession>
<evidence type="ECO:0000256" key="8">
    <source>
        <dbReference type="SAM" id="Phobius"/>
    </source>
</evidence>
<feature type="compositionally biased region" description="Basic and acidic residues" evidence="7">
    <location>
        <begin position="311"/>
        <end position="327"/>
    </location>
</feature>
<dbReference type="InterPro" id="IPR023271">
    <property type="entry name" value="Aquaporin-like"/>
</dbReference>
<sequence>MSEFLGNLWQLTRRFLGEFASAFFANFPIMFRDPSRPYEPFVSSLIVGSAVHCSIFATFLISGAQINPMTTLAVVLSRRMSVLFVPLYLVAQLSGTLMALYVGYGLSPFLKNQTYLGMAMPGPGVSDKQAIISEIIITFFLELAIVGLLDELRAITYHYSNKFNAFLLLVMVFFWIDTIAIYLIGPPIGSALAVIVYETFLSEDASIVRLMAMFNFRKPFNRHMFYWTPEASGLPPQTQNANIYLDYFRISELSSTLSGKTDSDENDSFVVRSITPFSSTQDSNKSRFLLLKSHLNSDSEGQMPMPKTRKGKSEKSGGVFSKEEGDLSKNPPLSVDALQSDE</sequence>
<keyword evidence="6" id="KW-0813">Transport</keyword>
<dbReference type="Pfam" id="PF00230">
    <property type="entry name" value="MIP"/>
    <property type="match status" value="1"/>
</dbReference>
<dbReference type="WBParaSite" id="MCU_010221-RA">
    <property type="protein sequence ID" value="MCU_010221-RA"/>
    <property type="gene ID" value="MCU_010221"/>
</dbReference>
<feature type="transmembrane region" description="Helical" evidence="8">
    <location>
        <begin position="130"/>
        <end position="151"/>
    </location>
</feature>
<evidence type="ECO:0000313" key="9">
    <source>
        <dbReference type="WBParaSite" id="MCU_010221-RA"/>
    </source>
</evidence>
<feature type="transmembrane region" description="Helical" evidence="8">
    <location>
        <begin position="82"/>
        <end position="110"/>
    </location>
</feature>
<dbReference type="AlphaFoldDB" id="A0A5K3FQA2"/>
<reference evidence="9" key="1">
    <citation type="submission" date="2019-11" db="UniProtKB">
        <authorList>
            <consortium name="WormBaseParasite"/>
        </authorList>
    </citation>
    <scope>IDENTIFICATION</scope>
</reference>
<keyword evidence="3 6" id="KW-0812">Transmembrane</keyword>
<dbReference type="SUPFAM" id="SSF81338">
    <property type="entry name" value="Aquaporin-like"/>
    <property type="match status" value="1"/>
</dbReference>
<comment type="subcellular location">
    <subcellularLocation>
        <location evidence="1">Membrane</location>
        <topology evidence="1">Multi-pass membrane protein</topology>
    </subcellularLocation>
</comment>
<evidence type="ECO:0000256" key="3">
    <source>
        <dbReference type="ARBA" id="ARBA00022692"/>
    </source>
</evidence>
<evidence type="ECO:0000256" key="6">
    <source>
        <dbReference type="RuleBase" id="RU000477"/>
    </source>
</evidence>
<keyword evidence="4 8" id="KW-1133">Transmembrane helix</keyword>
<comment type="similarity">
    <text evidence="2 6">Belongs to the MIP/aquaporin (TC 1.A.8) family.</text>
</comment>
<dbReference type="InterPro" id="IPR034294">
    <property type="entry name" value="Aquaporin_transptr"/>
</dbReference>
<proteinExistence type="inferred from homology"/>
<name>A0A5K3FQA2_MESCO</name>
<dbReference type="PANTHER" id="PTHR19139">
    <property type="entry name" value="AQUAPORIN TRANSPORTER"/>
    <property type="match status" value="1"/>
</dbReference>
<dbReference type="GO" id="GO:0015250">
    <property type="term" value="F:water channel activity"/>
    <property type="evidence" value="ECO:0007669"/>
    <property type="project" value="TreeGrafter"/>
</dbReference>
<feature type="region of interest" description="Disordered" evidence="7">
    <location>
        <begin position="296"/>
        <end position="342"/>
    </location>
</feature>
<organism evidence="9">
    <name type="scientific">Mesocestoides corti</name>
    <name type="common">Flatworm</name>
    <dbReference type="NCBI Taxonomy" id="53468"/>
    <lineage>
        <taxon>Eukaryota</taxon>
        <taxon>Metazoa</taxon>
        <taxon>Spiralia</taxon>
        <taxon>Lophotrochozoa</taxon>
        <taxon>Platyhelminthes</taxon>
        <taxon>Cestoda</taxon>
        <taxon>Eucestoda</taxon>
        <taxon>Cyclophyllidea</taxon>
        <taxon>Mesocestoididae</taxon>
        <taxon>Mesocestoides</taxon>
    </lineage>
</organism>
<evidence type="ECO:0000256" key="4">
    <source>
        <dbReference type="ARBA" id="ARBA00022989"/>
    </source>
</evidence>
<dbReference type="GO" id="GO:0005886">
    <property type="term" value="C:plasma membrane"/>
    <property type="evidence" value="ECO:0007669"/>
    <property type="project" value="TreeGrafter"/>
</dbReference>
<evidence type="ECO:0000256" key="2">
    <source>
        <dbReference type="ARBA" id="ARBA00006175"/>
    </source>
</evidence>